<evidence type="ECO:0000256" key="2">
    <source>
        <dbReference type="ARBA" id="ARBA00022475"/>
    </source>
</evidence>
<dbReference type="GO" id="GO:0009252">
    <property type="term" value="P:peptidoglycan biosynthetic process"/>
    <property type="evidence" value="ECO:0007669"/>
    <property type="project" value="UniProtKB-UniRule"/>
</dbReference>
<proteinExistence type="inferred from homology"/>
<dbReference type="Proteomes" id="UP000245133">
    <property type="component" value="Unassembled WGS sequence"/>
</dbReference>
<dbReference type="PIRSF" id="PIRSF002869">
    <property type="entry name" value="MviN"/>
    <property type="match status" value="1"/>
</dbReference>
<comment type="similarity">
    <text evidence="9 10 11">Belongs to the MurJ/MviN family.</text>
</comment>
<evidence type="ECO:0000256" key="3">
    <source>
        <dbReference type="ARBA" id="ARBA00022692"/>
    </source>
</evidence>
<comment type="function">
    <text evidence="8 10 11">Involved in peptidoglycan biosynthesis. Transports lipid-linked peptidoglycan precursors from the inner to the outer leaflet of the cytoplasmic membrane.</text>
</comment>
<feature type="transmembrane region" description="Helical" evidence="10">
    <location>
        <begin position="365"/>
        <end position="392"/>
    </location>
</feature>
<feature type="transmembrane region" description="Helical" evidence="10">
    <location>
        <begin position="37"/>
        <end position="56"/>
    </location>
</feature>
<dbReference type="InterPro" id="IPR004268">
    <property type="entry name" value="MurJ"/>
</dbReference>
<dbReference type="Pfam" id="PF03023">
    <property type="entry name" value="MurJ"/>
    <property type="match status" value="1"/>
</dbReference>
<feature type="transmembrane region" description="Helical" evidence="10">
    <location>
        <begin position="501"/>
        <end position="521"/>
    </location>
</feature>
<evidence type="ECO:0000313" key="13">
    <source>
        <dbReference type="Proteomes" id="UP000245133"/>
    </source>
</evidence>
<dbReference type="PRINTS" id="PR01806">
    <property type="entry name" value="VIRFACTRMVIN"/>
</dbReference>
<sequence length="540" mass="60724">MSEGSEKPKETTSSARRSLALSFYTFLSRILGLIRDHFMAVSFGTGMVASAFSVAYRLPNMFRNLLAEGTLSQSFMPIFSEYDGKSREEARVMTGTVLSFLFLCLSLFVAVFWFVLADHLPKLVGGSPEYGALVVQLSLILFFLIMTASLSSIFMSISNSQHKYFIPSLSPIILNFSYLIVFIGIFPFVQEIQERVFLLAYGIILGGLCQLIVQMVYVYRLGYGPIFRLDIQHPAIQKIFRLMLPAALGGSFYQLGLLVDIFIANYIQNANPGLGAVVSLDYSQRLVQLPTGIIGVALATTILPSLLKDLRADQKENVPKEILDVLCFGFYLTIPAAIGLSILGESVLNAIYFGGRWDLEATHTAFFPLVFYSIAIPFYSTNKVLVSSYYAFQDTKTPLRVQFVAFLLSIALSLGLMFYLKHSAIALASAISAFSTSSLLLWFLKRHEIQIPWKSLFKRLKQIFVPILGLSLFLVVCEWYLKEYLFQYALGQYSVAMKARVYLSLSIGFSLVIYLLLSHWIRLPEAEIFLGRLFKKRPKK</sequence>
<dbReference type="InterPro" id="IPR051050">
    <property type="entry name" value="Lipid_II_flippase_MurJ/MviN"/>
</dbReference>
<dbReference type="PANTHER" id="PTHR47019">
    <property type="entry name" value="LIPID II FLIPPASE MURJ"/>
    <property type="match status" value="1"/>
</dbReference>
<evidence type="ECO:0000256" key="6">
    <source>
        <dbReference type="ARBA" id="ARBA00022989"/>
    </source>
</evidence>
<evidence type="ECO:0000256" key="9">
    <source>
        <dbReference type="ARBA" id="ARBA00061532"/>
    </source>
</evidence>
<feature type="transmembrane region" description="Helical" evidence="10">
    <location>
        <begin position="239"/>
        <end position="267"/>
    </location>
</feature>
<protein>
    <recommendedName>
        <fullName evidence="10">Probable lipid II flippase MurJ</fullName>
    </recommendedName>
</protein>
<feature type="transmembrane region" description="Helical" evidence="10">
    <location>
        <begin position="399"/>
        <end position="419"/>
    </location>
</feature>
<dbReference type="GO" id="GO:0008360">
    <property type="term" value="P:regulation of cell shape"/>
    <property type="evidence" value="ECO:0007669"/>
    <property type="project" value="UniProtKB-UniRule"/>
</dbReference>
<comment type="caution">
    <text evidence="12">The sequence shown here is derived from an EMBL/GenBank/DDBJ whole genome shotgun (WGS) entry which is preliminary data.</text>
</comment>
<dbReference type="EMBL" id="BFBB01000003">
    <property type="protein sequence ID" value="GBF49682.1"/>
    <property type="molecule type" value="Genomic_DNA"/>
</dbReference>
<evidence type="ECO:0000313" key="12">
    <source>
        <dbReference type="EMBL" id="GBF49682.1"/>
    </source>
</evidence>
<organism evidence="12 13">
    <name type="scientific">Leptospira ryugenii</name>
    <dbReference type="NCBI Taxonomy" id="1917863"/>
    <lineage>
        <taxon>Bacteria</taxon>
        <taxon>Pseudomonadati</taxon>
        <taxon>Spirochaetota</taxon>
        <taxon>Spirochaetia</taxon>
        <taxon>Leptospirales</taxon>
        <taxon>Leptospiraceae</taxon>
        <taxon>Leptospira</taxon>
    </lineage>
</organism>
<dbReference type="GO" id="GO:0005886">
    <property type="term" value="C:plasma membrane"/>
    <property type="evidence" value="ECO:0007669"/>
    <property type="project" value="UniProtKB-SubCell"/>
</dbReference>
<reference evidence="12 13" key="1">
    <citation type="submission" date="2018-02" db="EMBL/GenBank/DDBJ databases">
        <title>Novel Leptospira species isolated from soil and water in Japan.</title>
        <authorList>
            <person name="Nakao R."/>
            <person name="Masuzawa T."/>
        </authorList>
    </citation>
    <scope>NUCLEOTIDE SEQUENCE [LARGE SCALE GENOMIC DNA]</scope>
    <source>
        <strain evidence="12 13">YH101</strain>
    </source>
</reference>
<evidence type="ECO:0000256" key="1">
    <source>
        <dbReference type="ARBA" id="ARBA00004651"/>
    </source>
</evidence>
<feature type="transmembrane region" description="Helical" evidence="10">
    <location>
        <begin position="92"/>
        <end position="115"/>
    </location>
</feature>
<comment type="subcellular location">
    <subcellularLocation>
        <location evidence="1 10">Cell membrane</location>
        <topology evidence="1 10">Multi-pass membrane protein</topology>
    </subcellularLocation>
</comment>
<dbReference type="PANTHER" id="PTHR47019:SF1">
    <property type="entry name" value="LIPID II FLIPPASE MURJ"/>
    <property type="match status" value="1"/>
</dbReference>
<evidence type="ECO:0000256" key="4">
    <source>
        <dbReference type="ARBA" id="ARBA00022960"/>
    </source>
</evidence>
<keyword evidence="2 10" id="KW-1003">Cell membrane</keyword>
<dbReference type="GO" id="GO:0071555">
    <property type="term" value="P:cell wall organization"/>
    <property type="evidence" value="ECO:0007669"/>
    <property type="project" value="UniProtKB-UniRule"/>
</dbReference>
<keyword evidence="10 11" id="KW-0813">Transport</keyword>
<dbReference type="AlphaFoldDB" id="A0A2P2DYJ0"/>
<dbReference type="HAMAP" id="MF_02078">
    <property type="entry name" value="MurJ_MviN"/>
    <property type="match status" value="1"/>
</dbReference>
<dbReference type="GO" id="GO:0015648">
    <property type="term" value="F:lipid-linked peptidoglycan transporter activity"/>
    <property type="evidence" value="ECO:0007669"/>
    <property type="project" value="UniProtKB-UniRule"/>
</dbReference>
<name>A0A2P2DYJ0_9LEPT</name>
<feature type="transmembrane region" description="Helical" evidence="10">
    <location>
        <begin position="425"/>
        <end position="443"/>
    </location>
</feature>
<evidence type="ECO:0000256" key="10">
    <source>
        <dbReference type="HAMAP-Rule" id="MF_02078"/>
    </source>
</evidence>
<keyword evidence="4 10" id="KW-0133">Cell shape</keyword>
<dbReference type="CDD" id="cd13123">
    <property type="entry name" value="MATE_MurJ_like"/>
    <property type="match status" value="1"/>
</dbReference>
<dbReference type="OrthoDB" id="9804143at2"/>
<dbReference type="UniPathway" id="UPA00219"/>
<feature type="transmembrane region" description="Helical" evidence="10">
    <location>
        <begin position="135"/>
        <end position="157"/>
    </location>
</feature>
<feature type="transmembrane region" description="Helical" evidence="10">
    <location>
        <begin position="196"/>
        <end position="219"/>
    </location>
</feature>
<evidence type="ECO:0000256" key="11">
    <source>
        <dbReference type="PIRNR" id="PIRNR002869"/>
    </source>
</evidence>
<dbReference type="NCBIfam" id="TIGR01695">
    <property type="entry name" value="murJ_mviN"/>
    <property type="match status" value="1"/>
</dbReference>
<keyword evidence="10 11" id="KW-0961">Cell wall biogenesis/degradation</keyword>
<evidence type="ECO:0000256" key="7">
    <source>
        <dbReference type="ARBA" id="ARBA00023136"/>
    </source>
</evidence>
<keyword evidence="5 10" id="KW-0573">Peptidoglycan synthesis</keyword>
<evidence type="ECO:0000256" key="5">
    <source>
        <dbReference type="ARBA" id="ARBA00022984"/>
    </source>
</evidence>
<comment type="pathway">
    <text evidence="10">Cell wall biogenesis; peptidoglycan biosynthesis.</text>
</comment>
<feature type="transmembrane region" description="Helical" evidence="10">
    <location>
        <begin position="463"/>
        <end position="481"/>
    </location>
</feature>
<feature type="transmembrane region" description="Helical" evidence="10">
    <location>
        <begin position="287"/>
        <end position="307"/>
    </location>
</feature>
<feature type="transmembrane region" description="Helical" evidence="10">
    <location>
        <begin position="169"/>
        <end position="190"/>
    </location>
</feature>
<keyword evidence="7 10" id="KW-0472">Membrane</keyword>
<keyword evidence="3 10" id="KW-0812">Transmembrane</keyword>
<gene>
    <name evidence="10" type="primary">murJ</name>
    <name evidence="12" type="ORF">LPTSP4_11980</name>
</gene>
<keyword evidence="6 10" id="KW-1133">Transmembrane helix</keyword>
<accession>A0A2P2DYJ0</accession>
<dbReference type="GO" id="GO:0034204">
    <property type="term" value="P:lipid translocation"/>
    <property type="evidence" value="ECO:0007669"/>
    <property type="project" value="TreeGrafter"/>
</dbReference>
<keyword evidence="13" id="KW-1185">Reference proteome</keyword>
<dbReference type="RefSeq" id="WP_108974772.1">
    <property type="nucleotide sequence ID" value="NZ_BFBB01000003.1"/>
</dbReference>
<evidence type="ECO:0000256" key="8">
    <source>
        <dbReference type="ARBA" id="ARBA00060041"/>
    </source>
</evidence>
<feature type="transmembrane region" description="Helical" evidence="10">
    <location>
        <begin position="328"/>
        <end position="353"/>
    </location>
</feature>